<keyword evidence="1" id="KW-0433">Leucine-rich repeat</keyword>
<feature type="compositionally biased region" description="Basic and acidic residues" evidence="3">
    <location>
        <begin position="249"/>
        <end position="259"/>
    </location>
</feature>
<keyword evidence="5" id="KW-1185">Reference proteome</keyword>
<feature type="region of interest" description="Disordered" evidence="3">
    <location>
        <begin position="236"/>
        <end position="259"/>
    </location>
</feature>
<dbReference type="Proteomes" id="UP000006319">
    <property type="component" value="Chromosome 7"/>
</dbReference>
<dbReference type="eggNOG" id="KOG0531">
    <property type="taxonomic scope" value="Eukaryota"/>
</dbReference>
<dbReference type="InterPro" id="IPR001611">
    <property type="entry name" value="Leu-rich_rpt"/>
</dbReference>
<feature type="region of interest" description="Disordered" evidence="3">
    <location>
        <begin position="424"/>
        <end position="478"/>
    </location>
</feature>
<feature type="region of interest" description="Disordered" evidence="3">
    <location>
        <begin position="1"/>
        <end position="31"/>
    </location>
</feature>
<evidence type="ECO:0000313" key="4">
    <source>
        <dbReference type="EMBL" id="GAB65873.1"/>
    </source>
</evidence>
<dbReference type="Pfam" id="PF14580">
    <property type="entry name" value="LRR_9"/>
    <property type="match status" value="1"/>
</dbReference>
<feature type="compositionally biased region" description="Basic and acidic residues" evidence="3">
    <location>
        <begin position="9"/>
        <end position="29"/>
    </location>
</feature>
<dbReference type="PhylomeDB" id="K6UJE9"/>
<evidence type="ECO:0000256" key="3">
    <source>
        <dbReference type="SAM" id="MobiDB-lite"/>
    </source>
</evidence>
<dbReference type="OMA" id="NNFLECF"/>
<dbReference type="GeneID" id="14692221"/>
<dbReference type="PANTHER" id="PTHR45973">
    <property type="entry name" value="PROTEIN PHOSPHATASE 1 REGULATORY SUBUNIT SDS22-RELATED"/>
    <property type="match status" value="1"/>
</dbReference>
<dbReference type="Gene3D" id="3.80.10.10">
    <property type="entry name" value="Ribonuclease Inhibitor"/>
    <property type="match status" value="1"/>
</dbReference>
<dbReference type="KEGG" id="pcy:PCYB_073750"/>
<dbReference type="SMART" id="SM00365">
    <property type="entry name" value="LRR_SD22"/>
    <property type="match status" value="4"/>
</dbReference>
<dbReference type="OrthoDB" id="27917at2759"/>
<dbReference type="PANTHER" id="PTHR45973:SF33">
    <property type="entry name" value="CHROMOSOME UNDETERMINED SCAFFOLD_20, WHOLE GENOME SHOTGUN SEQUENCE"/>
    <property type="match status" value="1"/>
</dbReference>
<organism evidence="4 5">
    <name type="scientific">Plasmodium cynomolgi (strain B)</name>
    <dbReference type="NCBI Taxonomy" id="1120755"/>
    <lineage>
        <taxon>Eukaryota</taxon>
        <taxon>Sar</taxon>
        <taxon>Alveolata</taxon>
        <taxon>Apicomplexa</taxon>
        <taxon>Aconoidasida</taxon>
        <taxon>Haemosporida</taxon>
        <taxon>Plasmodiidae</taxon>
        <taxon>Plasmodium</taxon>
        <taxon>Plasmodium (Plasmodium)</taxon>
    </lineage>
</organism>
<dbReference type="PROSITE" id="PS51450">
    <property type="entry name" value="LRR"/>
    <property type="match status" value="4"/>
</dbReference>
<feature type="compositionally biased region" description="Basic and acidic residues" evidence="3">
    <location>
        <begin position="424"/>
        <end position="451"/>
    </location>
</feature>
<evidence type="ECO:0000256" key="1">
    <source>
        <dbReference type="ARBA" id="ARBA00022614"/>
    </source>
</evidence>
<dbReference type="InterPro" id="IPR003591">
    <property type="entry name" value="Leu-rich_rpt_typical-subtyp"/>
</dbReference>
<evidence type="ECO:0008006" key="6">
    <source>
        <dbReference type="Google" id="ProtNLM"/>
    </source>
</evidence>
<evidence type="ECO:0000313" key="5">
    <source>
        <dbReference type="Proteomes" id="UP000006319"/>
    </source>
</evidence>
<feature type="region of interest" description="Disordered" evidence="3">
    <location>
        <begin position="386"/>
        <end position="406"/>
    </location>
</feature>
<dbReference type="AlphaFoldDB" id="K6UJE9"/>
<dbReference type="InterPro" id="IPR050576">
    <property type="entry name" value="Cilia_flagella_integrity"/>
</dbReference>
<proteinExistence type="predicted"/>
<keyword evidence="2" id="KW-0677">Repeat</keyword>
<feature type="compositionally biased region" description="Basic and acidic residues" evidence="3">
    <location>
        <begin position="386"/>
        <end position="403"/>
    </location>
</feature>
<gene>
    <name evidence="4" type="ORF">PCYB_073750</name>
</gene>
<dbReference type="EMBL" id="DF157099">
    <property type="protein sequence ID" value="GAB65873.1"/>
    <property type="molecule type" value="Genomic_DNA"/>
</dbReference>
<dbReference type="SUPFAM" id="SSF52075">
    <property type="entry name" value="Outer arm dynein light chain 1"/>
    <property type="match status" value="1"/>
</dbReference>
<sequence length="653" mass="76198">MGGDEQDDEVGKTKMNDPHDGEKRQHEEDALFDDIIPQRDYRRIGTNVINEKMLIEEISKSGETPGGRNLTEEFNHAKVLSLENRKILLIQNIDLFRSLEELRLDNNLIEEIENLEGLSNLKTLSLSNNKIKEIKNLSQLTKLSELNLHNNLIEKIENLDNNVELKILILSKNRIKNMENVTYLRVLRKLKFLNLMDNPICLEENLVPQVGSTLSTLKYFNNVLLTQESRCTRGFPSHLPKGYQGGDPPVERTTQERDSNHCDNYEKKIGEAYLSNITTLDEALFDRKKEPSVFLKIGYYSKVKEDFLRDVRLMSSTLIDQILQLNEERSKCSRTFESDVESFTSQYMKNNIAAFNQLRKRSKRVVRALLAFLGCERDPPHVELRKCPDTNIKRTQPSDHKMLNDTIMRKVQNVYADFRFKRDNDEELPQEDHTQEDQTQEDHTQEDHTQGDHTQGVGASEPPSDNPQGKEPNESNALLLEGEKYNIIKKYIQKNMEENFLFRDKLINEELANMVSINNFLECFKREISKMIKLINDHISDYFRKLEELEENFNSRIINFFAEVKNNEHPSVSLSEDEINEYYAYKGSRSNILNNLEDFISSSYNKAGSFLIEEKKKHLFVKSRDRISEIEKIVDMSNDLFYSYLSILRVRVQ</sequence>
<dbReference type="InterPro" id="IPR032675">
    <property type="entry name" value="LRR_dom_sf"/>
</dbReference>
<dbReference type="RefSeq" id="XP_004221820.1">
    <property type="nucleotide sequence ID" value="XM_004221772.1"/>
</dbReference>
<evidence type="ECO:0000256" key="2">
    <source>
        <dbReference type="ARBA" id="ARBA00022737"/>
    </source>
</evidence>
<protein>
    <recommendedName>
        <fullName evidence="6">Leucine-rich repeat protein</fullName>
    </recommendedName>
</protein>
<dbReference type="SMART" id="SM00369">
    <property type="entry name" value="LRR_TYP"/>
    <property type="match status" value="3"/>
</dbReference>
<accession>K6UJE9</accession>
<dbReference type="VEuPathDB" id="PlasmoDB:PCYB_073750"/>
<name>K6UJE9_PLACD</name>
<reference evidence="4 5" key="1">
    <citation type="journal article" date="2012" name="Nat. Genet.">
        <title>Plasmodium cynomolgi genome sequences provide insight into Plasmodium vivax and the monkey malaria clade.</title>
        <authorList>
            <person name="Tachibana S."/>
            <person name="Sullivan S.A."/>
            <person name="Kawai S."/>
            <person name="Nakamura S."/>
            <person name="Kim H.R."/>
            <person name="Goto N."/>
            <person name="Arisue N."/>
            <person name="Palacpac N.M.Q."/>
            <person name="Honma H."/>
            <person name="Yagi M."/>
            <person name="Tougan T."/>
            <person name="Katakai Y."/>
            <person name="Kaneko O."/>
            <person name="Mita T."/>
            <person name="Kita K."/>
            <person name="Yasutomi Y."/>
            <person name="Sutton P.L."/>
            <person name="Shakhbatyan R."/>
            <person name="Horii T."/>
            <person name="Yasunaga T."/>
            <person name="Barnwell J.W."/>
            <person name="Escalante A.A."/>
            <person name="Carlton J.M."/>
            <person name="Tanabe K."/>
        </authorList>
    </citation>
    <scope>NUCLEOTIDE SEQUENCE [LARGE SCALE GENOMIC DNA]</scope>
    <source>
        <strain evidence="4 5">B</strain>
    </source>
</reference>